<evidence type="ECO:0000313" key="2">
    <source>
        <dbReference type="Proteomes" id="UP000075229"/>
    </source>
</evidence>
<sequence>MRQKKISKMPFNKVVDRRLKVFWVIQKLQHNYFKNKRRYSLRNVVMMVNSILEKKGFKKVTKRTIQSDIKNFEEIGLLKIDFNPLGKNNGSFTYYIINKTLEKIANKAISKAYFMQRKKNIDQARDNVIKKDKLKEQNQQFKISHQIFSHLLSDIESKYYKYKNSNSQDLKNKEKNLERIILQRFKEIKKKDLNEIKTIVKKQISYKNTLWNLKDFMEELREYNVNDAVSFFKTILKKKKNKIWFMSKRNIKTDFNMIIGEFKDKNRTKAQNSYQDQERIRKPKMNYIDAPNGMIKVSELITDIVKVRLLVSN</sequence>
<dbReference type="RefSeq" id="WP_062705982.1">
    <property type="nucleotide sequence ID" value="NZ_CP014810.1"/>
</dbReference>
<reference evidence="1 2" key="1">
    <citation type="submission" date="2016-03" db="EMBL/GenBank/DDBJ databases">
        <title>Borrelia hermsii Genome sequencing and assembly.</title>
        <authorList>
            <person name="Bontemps-Gallo S."/>
            <person name="Stewart S."/>
        </authorList>
    </citation>
    <scope>NUCLEOTIDE SEQUENCE [LARGE SCALE GENOMIC DNA]</scope>
    <source>
        <strain evidence="1 2">DAH-2E7</strain>
        <plasmid evidence="2">lp53 sequence</plasmid>
    </source>
</reference>
<organism evidence="1 2">
    <name type="scientific">Borrelia hermsii</name>
    <dbReference type="NCBI Taxonomy" id="140"/>
    <lineage>
        <taxon>Bacteria</taxon>
        <taxon>Pseudomonadati</taxon>
        <taxon>Spirochaetota</taxon>
        <taxon>Spirochaetia</taxon>
        <taxon>Spirochaetales</taxon>
        <taxon>Borreliaceae</taxon>
        <taxon>Borrelia</taxon>
    </lineage>
</organism>
<name>A0AAN0X6J4_BORHE</name>
<gene>
    <name evidence="1" type="ORF">A0V01_05180</name>
</gene>
<evidence type="ECO:0000313" key="1">
    <source>
        <dbReference type="EMBL" id="AMR76010.1"/>
    </source>
</evidence>
<dbReference type="AlphaFoldDB" id="A0AAN0X6J4"/>
<keyword evidence="1" id="KW-0614">Plasmid</keyword>
<dbReference type="EMBL" id="CP014810">
    <property type="protein sequence ID" value="AMR76010.1"/>
    <property type="molecule type" value="Genomic_DNA"/>
</dbReference>
<protein>
    <submittedName>
        <fullName evidence="1">Uncharacterized protein</fullName>
    </submittedName>
</protein>
<accession>A0AAN0X6J4</accession>
<dbReference type="InterPro" id="IPR003459">
    <property type="entry name" value="Borrelia_plasmid_OrfA"/>
</dbReference>
<proteinExistence type="predicted"/>
<dbReference type="GeneID" id="74931633"/>
<dbReference type="Proteomes" id="UP000075229">
    <property type="component" value="Plasmid lp53"/>
</dbReference>
<geneLocation type="plasmid" evidence="2">
    <name>lp53 sequence</name>
</geneLocation>
<dbReference type="Pfam" id="PF02414">
    <property type="entry name" value="Borrelia_orfA"/>
    <property type="match status" value="1"/>
</dbReference>